<dbReference type="GO" id="GO:0005524">
    <property type="term" value="F:ATP binding"/>
    <property type="evidence" value="ECO:0007669"/>
    <property type="project" value="UniProtKB-KW"/>
</dbReference>
<comment type="function">
    <text evidence="9">Putative oxygen sensor; modulates the activity of FixJ, a transcriptional activator of nitrogen fixation fixK gene. FixL probably acts as a kinase that phosphorylates FixJ.</text>
</comment>
<dbReference type="InterPro" id="IPR036097">
    <property type="entry name" value="HisK_dim/P_sf"/>
</dbReference>
<dbReference type="AlphaFoldDB" id="A0A8J2Y769"/>
<keyword evidence="8" id="KW-0902">Two-component regulatory system</keyword>
<dbReference type="InterPro" id="IPR003661">
    <property type="entry name" value="HisK_dim/P_dom"/>
</dbReference>
<dbReference type="PANTHER" id="PTHR43065">
    <property type="entry name" value="SENSOR HISTIDINE KINASE"/>
    <property type="match status" value="1"/>
</dbReference>
<feature type="domain" description="PAS" evidence="12">
    <location>
        <begin position="11"/>
        <end position="66"/>
    </location>
</feature>
<name>A0A8J2Y769_9PROT</name>
<dbReference type="PROSITE" id="PS50112">
    <property type="entry name" value="PAS"/>
    <property type="match status" value="2"/>
</dbReference>
<keyword evidence="15" id="KW-1185">Reference proteome</keyword>
<evidence type="ECO:0000259" key="11">
    <source>
        <dbReference type="PROSITE" id="PS50109"/>
    </source>
</evidence>
<dbReference type="Proteomes" id="UP000613582">
    <property type="component" value="Unassembled WGS sequence"/>
</dbReference>
<dbReference type="Gene3D" id="1.10.287.130">
    <property type="match status" value="1"/>
</dbReference>
<evidence type="ECO:0000256" key="5">
    <source>
        <dbReference type="ARBA" id="ARBA00022741"/>
    </source>
</evidence>
<evidence type="ECO:0000256" key="7">
    <source>
        <dbReference type="ARBA" id="ARBA00022840"/>
    </source>
</evidence>
<proteinExistence type="predicted"/>
<keyword evidence="4" id="KW-0808">Transferase</keyword>
<evidence type="ECO:0000313" key="14">
    <source>
        <dbReference type="EMBL" id="GGD11218.1"/>
    </source>
</evidence>
<evidence type="ECO:0000256" key="10">
    <source>
        <dbReference type="ARBA" id="ARBA00070616"/>
    </source>
</evidence>
<feature type="domain" description="PAC" evidence="13">
    <location>
        <begin position="85"/>
        <end position="137"/>
    </location>
</feature>
<dbReference type="PROSITE" id="PS50109">
    <property type="entry name" value="HIS_KIN"/>
    <property type="match status" value="1"/>
</dbReference>
<protein>
    <recommendedName>
        <fullName evidence="10">Sensor protein FixL</fullName>
        <ecNumber evidence="2">2.7.13.3</ecNumber>
    </recommendedName>
</protein>
<dbReference type="Gene3D" id="3.30.565.10">
    <property type="entry name" value="Histidine kinase-like ATPase, C-terminal domain"/>
    <property type="match status" value="1"/>
</dbReference>
<dbReference type="InterPro" id="IPR000700">
    <property type="entry name" value="PAS-assoc_C"/>
</dbReference>
<keyword evidence="5" id="KW-0547">Nucleotide-binding</keyword>
<evidence type="ECO:0000256" key="4">
    <source>
        <dbReference type="ARBA" id="ARBA00022679"/>
    </source>
</evidence>
<dbReference type="NCBIfam" id="TIGR00229">
    <property type="entry name" value="sensory_box"/>
    <property type="match status" value="2"/>
</dbReference>
<dbReference type="SUPFAM" id="SSF55785">
    <property type="entry name" value="PYP-like sensor domain (PAS domain)"/>
    <property type="match status" value="2"/>
</dbReference>
<dbReference type="InterPro" id="IPR001610">
    <property type="entry name" value="PAC"/>
</dbReference>
<dbReference type="SMART" id="SM00086">
    <property type="entry name" value="PAC"/>
    <property type="match status" value="2"/>
</dbReference>
<evidence type="ECO:0000256" key="3">
    <source>
        <dbReference type="ARBA" id="ARBA00022553"/>
    </source>
</evidence>
<evidence type="ECO:0000259" key="12">
    <source>
        <dbReference type="PROSITE" id="PS50112"/>
    </source>
</evidence>
<evidence type="ECO:0000256" key="2">
    <source>
        <dbReference type="ARBA" id="ARBA00012438"/>
    </source>
</evidence>
<evidence type="ECO:0000259" key="13">
    <source>
        <dbReference type="PROSITE" id="PS50113"/>
    </source>
</evidence>
<dbReference type="InterPro" id="IPR036890">
    <property type="entry name" value="HATPase_C_sf"/>
</dbReference>
<dbReference type="GO" id="GO:0006355">
    <property type="term" value="P:regulation of DNA-templated transcription"/>
    <property type="evidence" value="ECO:0007669"/>
    <property type="project" value="InterPro"/>
</dbReference>
<evidence type="ECO:0000313" key="15">
    <source>
        <dbReference type="Proteomes" id="UP000613582"/>
    </source>
</evidence>
<evidence type="ECO:0000256" key="9">
    <source>
        <dbReference type="ARBA" id="ARBA00059827"/>
    </source>
</evidence>
<dbReference type="PRINTS" id="PR00344">
    <property type="entry name" value="BCTRLSENSOR"/>
</dbReference>
<dbReference type="GO" id="GO:0000155">
    <property type="term" value="F:phosphorelay sensor kinase activity"/>
    <property type="evidence" value="ECO:0007669"/>
    <property type="project" value="InterPro"/>
</dbReference>
<dbReference type="SMART" id="SM00388">
    <property type="entry name" value="HisKA"/>
    <property type="match status" value="1"/>
</dbReference>
<gene>
    <name evidence="14" type="primary">fixL</name>
    <name evidence="14" type="ORF">GCM10011342_20010</name>
</gene>
<dbReference type="PROSITE" id="PS50113">
    <property type="entry name" value="PAC"/>
    <property type="match status" value="1"/>
</dbReference>
<dbReference type="Pfam" id="PF00512">
    <property type="entry name" value="HisKA"/>
    <property type="match status" value="1"/>
</dbReference>
<dbReference type="CDD" id="cd00082">
    <property type="entry name" value="HisKA"/>
    <property type="match status" value="1"/>
</dbReference>
<dbReference type="RefSeq" id="WP_188158559.1">
    <property type="nucleotide sequence ID" value="NZ_BMGH01000001.1"/>
</dbReference>
<dbReference type="Pfam" id="PF02518">
    <property type="entry name" value="HATPase_c"/>
    <property type="match status" value="1"/>
</dbReference>
<dbReference type="InterPro" id="IPR000014">
    <property type="entry name" value="PAS"/>
</dbReference>
<dbReference type="Gene3D" id="3.30.450.20">
    <property type="entry name" value="PAS domain"/>
    <property type="match status" value="2"/>
</dbReference>
<dbReference type="InterPro" id="IPR035965">
    <property type="entry name" value="PAS-like_dom_sf"/>
</dbReference>
<dbReference type="SMART" id="SM00387">
    <property type="entry name" value="HATPase_c"/>
    <property type="match status" value="1"/>
</dbReference>
<dbReference type="EC" id="2.7.13.3" evidence="2"/>
<keyword evidence="6" id="KW-0418">Kinase</keyword>
<dbReference type="SUPFAM" id="SSF47384">
    <property type="entry name" value="Homodimeric domain of signal transducing histidine kinase"/>
    <property type="match status" value="1"/>
</dbReference>
<sequence>MPDPDIPEIKRASLADDLLEALETPVLILDGNGALLRLNRAGEALTGYTLDEVTGRPIWEFLIADDEIETVRRQFLGCRAGNGPVNNTHFWIARDGRKRLMRCRHTAHRTDAGETGYVLVIATDITDQRVTEEKLTKSRSFLQSIIDASPVAVITINQEGIILSFSRQAEVTFGGKAEDVIGRNINILMPEPDRSRHDGYLGRYLETGEARIIGQARSLNAMRLNGEIFPAVLHVSEFQNGENIFVGFIEDVTDQRAAERQLSETQAQLHHTGRLGAMGEMATTIAHELNQPLTAASSLMGAAQLTLEKNTDERSARAIDLLEDSVSEIRRASDIIRQMRDFVRKRKTAPSLYDINQVVTEASTIALIGAEAEGISVTKNLQPDLPISMIDRIQIQQVVTNLIRNAIDAMTASAERHLTIATGYRDGMIEITVEDTGPGIDGAILPKLFEPFLTTKETGMGIGLSISKSIVDAHQGKLSAINKNTRGCIFTVSLPAGTRNGLSSQ</sequence>
<dbReference type="FunFam" id="3.30.450.20:FF:000060">
    <property type="entry name" value="Sensor protein FixL"/>
    <property type="match status" value="1"/>
</dbReference>
<accession>A0A8J2Y769</accession>
<comment type="catalytic activity">
    <reaction evidence="1">
        <text>ATP + protein L-histidine = ADP + protein N-phospho-L-histidine.</text>
        <dbReference type="EC" id="2.7.13.3"/>
    </reaction>
</comment>
<keyword evidence="3" id="KW-0597">Phosphoprotein</keyword>
<evidence type="ECO:0000256" key="1">
    <source>
        <dbReference type="ARBA" id="ARBA00000085"/>
    </source>
</evidence>
<feature type="domain" description="Histidine kinase" evidence="11">
    <location>
        <begin position="284"/>
        <end position="498"/>
    </location>
</feature>
<keyword evidence="7" id="KW-0067">ATP-binding</keyword>
<dbReference type="SUPFAM" id="SSF55874">
    <property type="entry name" value="ATPase domain of HSP90 chaperone/DNA topoisomerase II/histidine kinase"/>
    <property type="match status" value="1"/>
</dbReference>
<reference evidence="14" key="2">
    <citation type="submission" date="2020-09" db="EMBL/GenBank/DDBJ databases">
        <authorList>
            <person name="Sun Q."/>
            <person name="Zhou Y."/>
        </authorList>
    </citation>
    <scope>NUCLEOTIDE SEQUENCE</scope>
    <source>
        <strain evidence="14">CGMCC 1.12921</strain>
    </source>
</reference>
<dbReference type="InterPro" id="IPR003594">
    <property type="entry name" value="HATPase_dom"/>
</dbReference>
<comment type="caution">
    <text evidence="14">The sequence shown here is derived from an EMBL/GenBank/DDBJ whole genome shotgun (WGS) entry which is preliminary data.</text>
</comment>
<feature type="domain" description="PAS" evidence="12">
    <location>
        <begin position="138"/>
        <end position="208"/>
    </location>
</feature>
<dbReference type="Pfam" id="PF00989">
    <property type="entry name" value="PAS"/>
    <property type="match status" value="2"/>
</dbReference>
<dbReference type="SMART" id="SM00091">
    <property type="entry name" value="PAS"/>
    <property type="match status" value="2"/>
</dbReference>
<evidence type="ECO:0000256" key="6">
    <source>
        <dbReference type="ARBA" id="ARBA00022777"/>
    </source>
</evidence>
<dbReference type="InterPro" id="IPR004358">
    <property type="entry name" value="Sig_transdc_His_kin-like_C"/>
</dbReference>
<dbReference type="PANTHER" id="PTHR43065:SF10">
    <property type="entry name" value="PEROXIDE STRESS-ACTIVATED HISTIDINE KINASE MAK3"/>
    <property type="match status" value="1"/>
</dbReference>
<dbReference type="InterPro" id="IPR013767">
    <property type="entry name" value="PAS_fold"/>
</dbReference>
<dbReference type="InterPro" id="IPR005467">
    <property type="entry name" value="His_kinase_dom"/>
</dbReference>
<reference evidence="14" key="1">
    <citation type="journal article" date="2014" name="Int. J. Syst. Evol. Microbiol.">
        <title>Complete genome sequence of Corynebacterium casei LMG S-19264T (=DSM 44701T), isolated from a smear-ripened cheese.</title>
        <authorList>
            <consortium name="US DOE Joint Genome Institute (JGI-PGF)"/>
            <person name="Walter F."/>
            <person name="Albersmeier A."/>
            <person name="Kalinowski J."/>
            <person name="Ruckert C."/>
        </authorList>
    </citation>
    <scope>NUCLEOTIDE SEQUENCE</scope>
    <source>
        <strain evidence="14">CGMCC 1.12921</strain>
    </source>
</reference>
<dbReference type="CDD" id="cd00130">
    <property type="entry name" value="PAS"/>
    <property type="match status" value="2"/>
</dbReference>
<dbReference type="EMBL" id="BMGH01000001">
    <property type="protein sequence ID" value="GGD11218.1"/>
    <property type="molecule type" value="Genomic_DNA"/>
</dbReference>
<organism evidence="14 15">
    <name type="scientific">Aquisalinus flavus</name>
    <dbReference type="NCBI Taxonomy" id="1526572"/>
    <lineage>
        <taxon>Bacteria</taxon>
        <taxon>Pseudomonadati</taxon>
        <taxon>Pseudomonadota</taxon>
        <taxon>Alphaproteobacteria</taxon>
        <taxon>Parvularculales</taxon>
        <taxon>Parvularculaceae</taxon>
        <taxon>Aquisalinus</taxon>
    </lineage>
</organism>
<evidence type="ECO:0000256" key="8">
    <source>
        <dbReference type="ARBA" id="ARBA00023012"/>
    </source>
</evidence>